<dbReference type="GO" id="GO:0036228">
    <property type="term" value="P:protein localization to nuclear inner membrane"/>
    <property type="evidence" value="ECO:0007669"/>
    <property type="project" value="TreeGrafter"/>
</dbReference>
<dbReference type="InterPro" id="IPR014908">
    <property type="entry name" value="Nucleoporin_Nup133/Nup155_N"/>
</dbReference>
<dbReference type="InterPro" id="IPR042533">
    <property type="entry name" value="Nucleoporin_Nup155_C_1"/>
</dbReference>
<name>A0A1G4ICV1_TRYEQ</name>
<dbReference type="RefSeq" id="XP_067080975.1">
    <property type="nucleotide sequence ID" value="XM_067224874.1"/>
</dbReference>
<accession>A0A1G4ICV1</accession>
<dbReference type="Gene3D" id="1.20.58.1780">
    <property type="match status" value="1"/>
</dbReference>
<evidence type="ECO:0000313" key="7">
    <source>
        <dbReference type="EMBL" id="SCU70101.1"/>
    </source>
</evidence>
<comment type="subcellular location">
    <subcellularLocation>
        <location evidence="1">Nucleus</location>
    </subcellularLocation>
</comment>
<evidence type="ECO:0000256" key="2">
    <source>
        <dbReference type="ARBA" id="ARBA00007373"/>
    </source>
</evidence>
<keyword evidence="4" id="KW-0539">Nucleus</keyword>
<feature type="domain" description="Nucleoporin Nup133/Nup155-like N-terminal" evidence="6">
    <location>
        <begin position="59"/>
        <end position="475"/>
    </location>
</feature>
<keyword evidence="3" id="KW-0813">Transport</keyword>
<dbReference type="GO" id="GO:0006405">
    <property type="term" value="P:RNA export from nucleus"/>
    <property type="evidence" value="ECO:0007669"/>
    <property type="project" value="TreeGrafter"/>
</dbReference>
<dbReference type="Gene3D" id="1.25.40.450">
    <property type="entry name" value="Nucleoporin, helical domain, N-terminal subdomain"/>
    <property type="match status" value="1"/>
</dbReference>
<evidence type="ECO:0000259" key="5">
    <source>
        <dbReference type="Pfam" id="PF03177"/>
    </source>
</evidence>
<dbReference type="Pfam" id="PF03177">
    <property type="entry name" value="Nucleoporin_C"/>
    <property type="match status" value="1"/>
</dbReference>
<dbReference type="PANTHER" id="PTHR10350">
    <property type="entry name" value="NUCLEAR PORE COMPLEX PROTEIN NUP155"/>
    <property type="match status" value="1"/>
</dbReference>
<comment type="similarity">
    <text evidence="2">Belongs to the non-repetitive/WGA-negative nucleoporin family.</text>
</comment>
<dbReference type="GO" id="GO:0000972">
    <property type="term" value="P:transcription-dependent tethering of RNA polymerase II gene DNA at nuclear periphery"/>
    <property type="evidence" value="ECO:0007669"/>
    <property type="project" value="TreeGrafter"/>
</dbReference>
<dbReference type="GO" id="GO:0017056">
    <property type="term" value="F:structural constituent of nuclear pore"/>
    <property type="evidence" value="ECO:0007669"/>
    <property type="project" value="InterPro"/>
</dbReference>
<dbReference type="InterPro" id="IPR042538">
    <property type="entry name" value="Nucleoporin_Nup155_C_3"/>
</dbReference>
<dbReference type="InterPro" id="IPR007187">
    <property type="entry name" value="Nucleoporin_Nup133/Nup155_C"/>
</dbReference>
<dbReference type="Pfam" id="PF08801">
    <property type="entry name" value="Nucleoporin_N"/>
    <property type="match status" value="1"/>
</dbReference>
<comment type="caution">
    <text evidence="7">The sequence shown here is derived from an EMBL/GenBank/DDBJ whole genome shotgun (WGS) entry which is preliminary data.</text>
</comment>
<evidence type="ECO:0000313" key="8">
    <source>
        <dbReference type="Proteomes" id="UP000195570"/>
    </source>
</evidence>
<evidence type="ECO:0000256" key="1">
    <source>
        <dbReference type="ARBA" id="ARBA00004123"/>
    </source>
</evidence>
<dbReference type="EMBL" id="CZPT02001358">
    <property type="protein sequence ID" value="SCU70101.1"/>
    <property type="molecule type" value="Genomic_DNA"/>
</dbReference>
<dbReference type="GeneID" id="92375610"/>
<keyword evidence="8" id="KW-1185">Reference proteome</keyword>
<dbReference type="PANTHER" id="PTHR10350:SF6">
    <property type="entry name" value="NUCLEAR PORE COMPLEX PROTEIN NUP155"/>
    <property type="match status" value="1"/>
</dbReference>
<feature type="domain" description="Nucleoporin Nup133/Nup155-like C-terminal" evidence="5">
    <location>
        <begin position="780"/>
        <end position="1255"/>
    </location>
</feature>
<evidence type="ECO:0000259" key="6">
    <source>
        <dbReference type="Pfam" id="PF08801"/>
    </source>
</evidence>
<reference evidence="7" key="1">
    <citation type="submission" date="2016-09" db="EMBL/GenBank/DDBJ databases">
        <authorList>
            <person name="Hebert L."/>
            <person name="Moumen B."/>
        </authorList>
    </citation>
    <scope>NUCLEOTIDE SEQUENCE [LARGE SCALE GENOMIC DNA]</scope>
    <source>
        <strain evidence="7">OVI</strain>
    </source>
</reference>
<evidence type="ECO:0000256" key="4">
    <source>
        <dbReference type="ARBA" id="ARBA00023242"/>
    </source>
</evidence>
<gene>
    <name evidence="7" type="ORF">TEOVI_000167000</name>
</gene>
<dbReference type="GO" id="GO:0044611">
    <property type="term" value="C:nuclear pore inner ring"/>
    <property type="evidence" value="ECO:0007669"/>
    <property type="project" value="TreeGrafter"/>
</dbReference>
<dbReference type="InterPro" id="IPR004870">
    <property type="entry name" value="Nucleoporin_Nup155"/>
</dbReference>
<dbReference type="GO" id="GO:0006606">
    <property type="term" value="P:protein import into nucleus"/>
    <property type="evidence" value="ECO:0007669"/>
    <property type="project" value="TreeGrafter"/>
</dbReference>
<dbReference type="VEuPathDB" id="TriTrypDB:TEOVI_000167000"/>
<dbReference type="Gene3D" id="1.20.120.1880">
    <property type="entry name" value="Nucleoporin, helical C-terminal domain"/>
    <property type="match status" value="1"/>
</dbReference>
<protein>
    <submittedName>
        <fullName evidence="7">Nuclear pore complex protein (NUP155), putative</fullName>
    </submittedName>
</protein>
<evidence type="ECO:0000256" key="3">
    <source>
        <dbReference type="ARBA" id="ARBA00022448"/>
    </source>
</evidence>
<sequence>MEVRDDNPSRIEDATKRAVEEIISAEIRSAAISKDNTISPCGHVSSHPFALTTFDTSSTLPAFLPLTGVTWPEAVKAVWKTFRANSTVGLFPELSRAWITIDNKLLLWNFGTGRDFFLFDEVPELIVAVGTPVLPIAGVFQAHITYVLPVSTPKAVHLLGLCVFGGGPLKKAELYVVSLGFSVMAPALFTKLVGVKELGRIFAAGADGCLYEVKYAKEDTAFLPKLRLVNCSLMFGSVPVLGAVSSLISAIKQTWAKERPALRDVAIEAKRKLLFTLNSESTISLWRITNDGLSQLATVRGGALGGTNRTSVWSGGAGVELARIFCATSSDDSCSLIAVAANGEQYRYVCQDGLWGGADASLSLRESLGSYIPQGREVTVCFASEGISVVCHAEKSEGGYSPDSVTVASSHKGILQPHHNCRDIVAQFEPEATCMTRVDAISEVPVEGGVSPNELCSQVSCSPRQFVFLHRHGVSTFIKLRPVDTLHMIIASSSEQVRDSLLQRLSSIYSASDYCCMLVQIAVGCTNVPVTVDGPYVERGDANASFSPAGKGNGKSQIPLSVEQLGRQLNETPSQEVQRIAREILRSAMAPSWYEGPGPDDGTRHIVVQVSPFASGVLAYISRALYAVWNTALEGVTMRELAVVETALSSVVRLLNSLKRDVWSDKFVQPAVPFQWDKGKVTLVLPPHRSSISSYDIKMLQSALLCSSHTLCERVLQTIKFLKQTAAVPPMAEDGKVTVAQIVSDQSVAHRMARHVGKVVLSSEKGAGYLPQDGVGSVMQLQLECPYFFNSIDVQEYNVRVELERLLSANGENFHAFPEGKMAEWESSVSVMAASLWYSGALLDICQQLRALKKEGTAVKLLLHAACQLDPNNSAFKTYLAEKSGNLNQAVSSAVGSTYQQKLKVLGEVVSTLENAWNTHRSTVDGLLGGPLSSGAIWQIEPTDELAHCYLFDWLCLPRDDAHIKAMLRETLVAAHSPFIEAYLQRNISTLGEQYVRYLRKTKKNHALAIEVCASVVHAPLTGIPREERISYRLRCLAEAKGSAEESKSDQLKSLEQRIGLMEAQLHLSKIICEFINSGHSHLDRRVAVDGRGLMTERQIALEQMEMVENHVLSTVQLLQVAGMFCAYGGAEVQLDVLNAANVTDSSLHAACIDRCFQRKDATVEEIARRVIGKCMRTIASPLCHVVKILEAYAFQRSPEGSTLTVDVLYDCGVEHNVIFSTIAAIFDKRDFLTAPCETFDQSAVTDAFLVHSLAAALHRAVFASHISSVQMYFLGNALNTVREGISKVAIQPGDERSIRALSAAEGLLEQCNLALNRASSRFTF</sequence>
<organism evidence="7 8">
    <name type="scientific">Trypanosoma equiperdum</name>
    <dbReference type="NCBI Taxonomy" id="5694"/>
    <lineage>
        <taxon>Eukaryota</taxon>
        <taxon>Discoba</taxon>
        <taxon>Euglenozoa</taxon>
        <taxon>Kinetoplastea</taxon>
        <taxon>Metakinetoplastina</taxon>
        <taxon>Trypanosomatida</taxon>
        <taxon>Trypanosomatidae</taxon>
        <taxon>Trypanosoma</taxon>
    </lineage>
</organism>
<proteinExistence type="inferred from homology"/>
<dbReference type="Proteomes" id="UP000195570">
    <property type="component" value="Unassembled WGS sequence"/>
</dbReference>